<feature type="compositionally biased region" description="Low complexity" evidence="1">
    <location>
        <begin position="122"/>
        <end position="132"/>
    </location>
</feature>
<protein>
    <submittedName>
        <fullName evidence="2">Uncharacterized protein</fullName>
    </submittedName>
</protein>
<feature type="compositionally biased region" description="Pro residues" evidence="1">
    <location>
        <begin position="107"/>
        <end position="121"/>
    </location>
</feature>
<dbReference type="Proteomes" id="UP000323505">
    <property type="component" value="Unassembled WGS sequence"/>
</dbReference>
<comment type="caution">
    <text evidence="2">The sequence shown here is derived from an EMBL/GenBank/DDBJ whole genome shotgun (WGS) entry which is preliminary data.</text>
</comment>
<evidence type="ECO:0000313" key="2">
    <source>
        <dbReference type="EMBL" id="TYK47184.1"/>
    </source>
</evidence>
<evidence type="ECO:0000313" key="3">
    <source>
        <dbReference type="Proteomes" id="UP000323505"/>
    </source>
</evidence>
<gene>
    <name evidence="2" type="ORF">FXF68_25635</name>
</gene>
<name>A0A5D3FGS1_9ACTN</name>
<dbReference type="EMBL" id="VSRQ01000005">
    <property type="protein sequence ID" value="TYK47184.1"/>
    <property type="molecule type" value="Genomic_DNA"/>
</dbReference>
<feature type="compositionally biased region" description="Basic and acidic residues" evidence="1">
    <location>
        <begin position="91"/>
        <end position="106"/>
    </location>
</feature>
<feature type="compositionally biased region" description="Basic residues" evidence="1">
    <location>
        <begin position="189"/>
        <end position="198"/>
    </location>
</feature>
<sequence>MNTIANAPAPGAVERFAAERDRYAADANRLAADLANGPTAEDLNRAEADLLRQLEDVRRSRTARAEREAEHRAAGEAAEFFAGLVERTRVRIEHRPPGPLVDRPRPYPDPLDGPTEQPPAPAATGGYPTAPAVNLPRGVEPLRTSGEFPIVAPTPQDATPVVPPGVEVATAGPGVTQPHADAQPEQRGPHRHRKGGRK</sequence>
<accession>A0A5D3FGS1</accession>
<feature type="region of interest" description="Disordered" evidence="1">
    <location>
        <begin position="91"/>
        <end position="198"/>
    </location>
</feature>
<reference evidence="2 3" key="1">
    <citation type="submission" date="2019-08" db="EMBL/GenBank/DDBJ databases">
        <title>Actinomadura sp. nov. CYP1-5 isolated from mountain soil.</title>
        <authorList>
            <person name="Songsumanus A."/>
            <person name="Kuncharoen N."/>
            <person name="Kudo T."/>
            <person name="Yuki M."/>
            <person name="Igarashi Y."/>
            <person name="Tanasupawat S."/>
        </authorList>
    </citation>
    <scope>NUCLEOTIDE SEQUENCE [LARGE SCALE GENOMIC DNA]</scope>
    <source>
        <strain evidence="2 3">CYP1-5</strain>
    </source>
</reference>
<keyword evidence="3" id="KW-1185">Reference proteome</keyword>
<proteinExistence type="predicted"/>
<organism evidence="2 3">
    <name type="scientific">Actinomadura decatromicini</name>
    <dbReference type="NCBI Taxonomy" id="2604572"/>
    <lineage>
        <taxon>Bacteria</taxon>
        <taxon>Bacillati</taxon>
        <taxon>Actinomycetota</taxon>
        <taxon>Actinomycetes</taxon>
        <taxon>Streptosporangiales</taxon>
        <taxon>Thermomonosporaceae</taxon>
        <taxon>Actinomadura</taxon>
    </lineage>
</organism>
<dbReference type="RefSeq" id="WP_148763444.1">
    <property type="nucleotide sequence ID" value="NZ_VSRQ01000005.1"/>
</dbReference>
<evidence type="ECO:0000256" key="1">
    <source>
        <dbReference type="SAM" id="MobiDB-lite"/>
    </source>
</evidence>
<dbReference type="AlphaFoldDB" id="A0A5D3FGS1"/>